<protein>
    <recommendedName>
        <fullName evidence="5">Flagellar protein FliT</fullName>
    </recommendedName>
</protein>
<keyword evidence="6" id="KW-0282">Flagellum</keyword>
<dbReference type="AlphaFoldDB" id="A0A494X3Z8"/>
<keyword evidence="2" id="KW-0963">Cytoplasm</keyword>
<keyword evidence="6" id="KW-0969">Cilium</keyword>
<evidence type="ECO:0000256" key="5">
    <source>
        <dbReference type="ARBA" id="ARBA00093797"/>
    </source>
</evidence>
<dbReference type="Proteomes" id="UP000280434">
    <property type="component" value="Unassembled WGS sequence"/>
</dbReference>
<comment type="subcellular location">
    <subcellularLocation>
        <location evidence="1">Cytoplasm</location>
        <location evidence="1">Cytosol</location>
    </subcellularLocation>
</comment>
<dbReference type="EMBL" id="RBZV01000013">
    <property type="protein sequence ID" value="RKP44371.1"/>
    <property type="molecule type" value="Genomic_DNA"/>
</dbReference>
<gene>
    <name evidence="6" type="ORF">D7S89_22885</name>
</gene>
<keyword evidence="7" id="KW-1185">Reference proteome</keyword>
<accession>A0A494X3Z8</accession>
<dbReference type="InterPro" id="IPR008622">
    <property type="entry name" value="FliT"/>
</dbReference>
<sequence length="109" mass="12250">MNSKSDYFERYEAIAAISARMLVAARDALWNDLLELQDEYRRHVDALLDADAGVALDEGERLRKYDLIRQILADDAAIRDLANPSVARLSALFSAQRPAHVLKEMYGVG</sequence>
<evidence type="ECO:0000313" key="6">
    <source>
        <dbReference type="EMBL" id="RKP44371.1"/>
    </source>
</evidence>
<evidence type="ECO:0000256" key="2">
    <source>
        <dbReference type="ARBA" id="ARBA00022490"/>
    </source>
</evidence>
<keyword evidence="3" id="KW-1005">Bacterial flagellum biogenesis</keyword>
<organism evidence="6 7">
    <name type="scientific">Trinickia fusca</name>
    <dbReference type="NCBI Taxonomy" id="2419777"/>
    <lineage>
        <taxon>Bacteria</taxon>
        <taxon>Pseudomonadati</taxon>
        <taxon>Pseudomonadota</taxon>
        <taxon>Betaproteobacteria</taxon>
        <taxon>Burkholderiales</taxon>
        <taxon>Burkholderiaceae</taxon>
        <taxon>Trinickia</taxon>
    </lineage>
</organism>
<dbReference type="OrthoDB" id="8527993at2"/>
<dbReference type="RefSeq" id="WP_121281152.1">
    <property type="nucleotide sequence ID" value="NZ_RBZV01000013.1"/>
</dbReference>
<evidence type="ECO:0000256" key="4">
    <source>
        <dbReference type="ARBA" id="ARBA00023186"/>
    </source>
</evidence>
<proteinExistence type="predicted"/>
<dbReference type="Gene3D" id="1.20.58.380">
    <property type="entry name" value="Flagellar protein flit"/>
    <property type="match status" value="1"/>
</dbReference>
<comment type="caution">
    <text evidence="6">The sequence shown here is derived from an EMBL/GenBank/DDBJ whole genome shotgun (WGS) entry which is preliminary data.</text>
</comment>
<evidence type="ECO:0000256" key="3">
    <source>
        <dbReference type="ARBA" id="ARBA00022795"/>
    </source>
</evidence>
<dbReference type="Pfam" id="PF05400">
    <property type="entry name" value="FliT"/>
    <property type="match status" value="1"/>
</dbReference>
<keyword evidence="4" id="KW-0143">Chaperone</keyword>
<evidence type="ECO:0000256" key="1">
    <source>
        <dbReference type="ARBA" id="ARBA00004514"/>
    </source>
</evidence>
<keyword evidence="6" id="KW-0966">Cell projection</keyword>
<reference evidence="6 7" key="1">
    <citation type="submission" date="2018-10" db="EMBL/GenBank/DDBJ databases">
        <title>Paraburkholderia sp. 7MK8-2, isolated from soil.</title>
        <authorList>
            <person name="Gao Z.-H."/>
            <person name="Qiu L.-H."/>
        </authorList>
    </citation>
    <scope>NUCLEOTIDE SEQUENCE [LARGE SCALE GENOMIC DNA]</scope>
    <source>
        <strain evidence="6 7">7MK8-2</strain>
    </source>
</reference>
<name>A0A494X3Z8_9BURK</name>
<evidence type="ECO:0000313" key="7">
    <source>
        <dbReference type="Proteomes" id="UP000280434"/>
    </source>
</evidence>
<dbReference type="GO" id="GO:0044781">
    <property type="term" value="P:bacterial-type flagellum organization"/>
    <property type="evidence" value="ECO:0007669"/>
    <property type="project" value="UniProtKB-KW"/>
</dbReference>